<gene>
    <name evidence="1" type="ORF">C7456_11523</name>
</gene>
<evidence type="ECO:0000313" key="2">
    <source>
        <dbReference type="Proteomes" id="UP000245812"/>
    </source>
</evidence>
<comment type="caution">
    <text evidence="1">The sequence shown here is derived from an EMBL/GenBank/DDBJ whole genome shotgun (WGS) entry which is preliminary data.</text>
</comment>
<accession>A0A316HRW7</accession>
<dbReference type="EMBL" id="QGHC01000015">
    <property type="protein sequence ID" value="PWK82726.1"/>
    <property type="molecule type" value="Genomic_DNA"/>
</dbReference>
<dbReference type="RefSeq" id="WP_109724618.1">
    <property type="nucleotide sequence ID" value="NZ_MSZV01000065.1"/>
</dbReference>
<sequence>MTRSVPQTYRRPPMTRACDPQRMNWLWRLVCEVAELQPGRLVEALHAAQVPVDLQRVRSWSVPDTDDAFFPMTLAEVERNLRALVALRRRNAVRPVADDAAAPAGG</sequence>
<reference evidence="1 2" key="1">
    <citation type="submission" date="2018-05" db="EMBL/GenBank/DDBJ databases">
        <title>Genomic Encyclopedia of Type Strains, Phase IV (KMG-IV): sequencing the most valuable type-strain genomes for metagenomic binning, comparative biology and taxonomic classification.</title>
        <authorList>
            <person name="Goeker M."/>
        </authorList>
    </citation>
    <scope>NUCLEOTIDE SEQUENCE [LARGE SCALE GENOMIC DNA]</scope>
    <source>
        <strain evidence="1 2">DSM 14263</strain>
    </source>
</reference>
<protein>
    <submittedName>
        <fullName evidence="1">Uncharacterized protein</fullName>
    </submittedName>
</protein>
<keyword evidence="2" id="KW-1185">Reference proteome</keyword>
<evidence type="ECO:0000313" key="1">
    <source>
        <dbReference type="EMBL" id="PWK82726.1"/>
    </source>
</evidence>
<dbReference type="OrthoDB" id="5956957at2"/>
<proteinExistence type="predicted"/>
<name>A0A316HRW7_9GAMM</name>
<organism evidence="1 2">
    <name type="scientific">Fulvimonas soli</name>
    <dbReference type="NCBI Taxonomy" id="155197"/>
    <lineage>
        <taxon>Bacteria</taxon>
        <taxon>Pseudomonadati</taxon>
        <taxon>Pseudomonadota</taxon>
        <taxon>Gammaproteobacteria</taxon>
        <taxon>Lysobacterales</taxon>
        <taxon>Rhodanobacteraceae</taxon>
        <taxon>Fulvimonas</taxon>
    </lineage>
</organism>
<dbReference type="AlphaFoldDB" id="A0A316HRW7"/>
<dbReference type="Proteomes" id="UP000245812">
    <property type="component" value="Unassembled WGS sequence"/>
</dbReference>